<dbReference type="InterPro" id="IPR002110">
    <property type="entry name" value="Ankyrin_rpt"/>
</dbReference>
<dbReference type="KEGG" id="nvi:107980447"/>
<dbReference type="Pfam" id="PF12796">
    <property type="entry name" value="Ank_2"/>
    <property type="match status" value="1"/>
</dbReference>
<feature type="repeat" description="ANK" evidence="3">
    <location>
        <begin position="270"/>
        <end position="302"/>
    </location>
</feature>
<dbReference type="PANTHER" id="PTHR24198">
    <property type="entry name" value="ANKYRIN REPEAT AND PROTEIN KINASE DOMAIN-CONTAINING PROTEIN"/>
    <property type="match status" value="1"/>
</dbReference>
<keyword evidence="5" id="KW-1185">Reference proteome</keyword>
<dbReference type="GeneID" id="107980447"/>
<dbReference type="PROSITE" id="PS50297">
    <property type="entry name" value="ANK_REP_REGION"/>
    <property type="match status" value="3"/>
</dbReference>
<dbReference type="SMR" id="A0A7M7IM97"/>
<evidence type="ECO:0000256" key="2">
    <source>
        <dbReference type="ARBA" id="ARBA00023043"/>
    </source>
</evidence>
<dbReference type="Gene3D" id="1.25.40.20">
    <property type="entry name" value="Ankyrin repeat-containing domain"/>
    <property type="match status" value="2"/>
</dbReference>
<evidence type="ECO:0000313" key="5">
    <source>
        <dbReference type="Proteomes" id="UP000002358"/>
    </source>
</evidence>
<dbReference type="InParanoid" id="A0A7M7IM97"/>
<keyword evidence="1" id="KW-0677">Repeat</keyword>
<dbReference type="PROSITE" id="PS50088">
    <property type="entry name" value="ANK_REPEAT"/>
    <property type="match status" value="4"/>
</dbReference>
<dbReference type="SUPFAM" id="SSF48403">
    <property type="entry name" value="Ankyrin repeat"/>
    <property type="match status" value="1"/>
</dbReference>
<dbReference type="Proteomes" id="UP000002358">
    <property type="component" value="Chromosome 2"/>
</dbReference>
<accession>A0A7M7IM97</accession>
<evidence type="ECO:0000256" key="1">
    <source>
        <dbReference type="ARBA" id="ARBA00022737"/>
    </source>
</evidence>
<feature type="repeat" description="ANK" evidence="3">
    <location>
        <begin position="167"/>
        <end position="199"/>
    </location>
</feature>
<keyword evidence="2 3" id="KW-0040">ANK repeat</keyword>
<feature type="repeat" description="ANK" evidence="3">
    <location>
        <begin position="200"/>
        <end position="233"/>
    </location>
</feature>
<feature type="repeat" description="ANK" evidence="3">
    <location>
        <begin position="341"/>
        <end position="375"/>
    </location>
</feature>
<reference evidence="4" key="1">
    <citation type="submission" date="2021-01" db="UniProtKB">
        <authorList>
            <consortium name="EnsemblMetazoa"/>
        </authorList>
    </citation>
    <scope>IDENTIFICATION</scope>
</reference>
<dbReference type="InterPro" id="IPR036770">
    <property type="entry name" value="Ankyrin_rpt-contain_sf"/>
</dbReference>
<name>A0A7M7IM97_NASVI</name>
<dbReference type="PANTHER" id="PTHR24198:SF165">
    <property type="entry name" value="ANKYRIN REPEAT-CONTAINING PROTEIN-RELATED"/>
    <property type="match status" value="1"/>
</dbReference>
<dbReference type="Pfam" id="PF00023">
    <property type="entry name" value="Ank"/>
    <property type="match status" value="2"/>
</dbReference>
<dbReference type="AlphaFoldDB" id="A0A7M7IM97"/>
<evidence type="ECO:0000313" key="4">
    <source>
        <dbReference type="EnsemblMetazoa" id="XP_016838580"/>
    </source>
</evidence>
<dbReference type="RefSeq" id="XP_016838580.1">
    <property type="nucleotide sequence ID" value="XM_016983091.2"/>
</dbReference>
<dbReference type="OrthoDB" id="194358at2759"/>
<sequence length="546" mass="62000">MYPLDCVKFQIIPSSGFYLQEFPAVSDPYEDESIRNEDCVLHRELTEIFRERCATSKQIKELLRSSKQESLIKLLLERRPALKLIFSNDHEIPLLWVAVACCYQNTAELLVRSGANVNERNVKISPIHAAIRSILHLLLQLYPSSWNDRFVGLLLENGADFQSKDSRGETLLHRAVCYQRIQVIQLLLERGADPNVAGSDAKTPLLLAVKCREADKVVALLLQYGVDVTVTDSQARNALHHLAGDFVERVELARVLIERGVSLVHRERLNQYQPLHEAAAWGNIGLINLFLDYGADVNARADDDVFPLFLAALQYHGEKKPKEVMLSLLKRGANIDLKTMRNCTALHAACLNSGVKEKTVKFLMSAGVDVFAIDDLGLTAFTVNIDEDIRLQLLRFLAMMKARLSLPDLKDRTNSFTCPKMSKHYEDCCVYIAIAKSTNIIDGCTFFDLLTKCQCKIASLMRNPDFEIQFRRHDLATFSMYAGDMLEAFERALRHHEAIVEQEEGIDEAFYNTLSHILVSKMARYIRYCDVCELRRIASRGRRAIC</sequence>
<evidence type="ECO:0000256" key="3">
    <source>
        <dbReference type="PROSITE-ProRule" id="PRU00023"/>
    </source>
</evidence>
<organism evidence="4 5">
    <name type="scientific">Nasonia vitripennis</name>
    <name type="common">Parasitic wasp</name>
    <dbReference type="NCBI Taxonomy" id="7425"/>
    <lineage>
        <taxon>Eukaryota</taxon>
        <taxon>Metazoa</taxon>
        <taxon>Ecdysozoa</taxon>
        <taxon>Arthropoda</taxon>
        <taxon>Hexapoda</taxon>
        <taxon>Insecta</taxon>
        <taxon>Pterygota</taxon>
        <taxon>Neoptera</taxon>
        <taxon>Endopterygota</taxon>
        <taxon>Hymenoptera</taxon>
        <taxon>Apocrita</taxon>
        <taxon>Proctotrupomorpha</taxon>
        <taxon>Chalcidoidea</taxon>
        <taxon>Pteromalidae</taxon>
        <taxon>Pteromalinae</taxon>
        <taxon>Nasonia</taxon>
    </lineage>
</organism>
<protein>
    <submittedName>
        <fullName evidence="4">Uncharacterized protein</fullName>
    </submittedName>
</protein>
<dbReference type="SMART" id="SM00248">
    <property type="entry name" value="ANK"/>
    <property type="match status" value="7"/>
</dbReference>
<proteinExistence type="predicted"/>
<dbReference type="EnsemblMetazoa" id="XM_016983091">
    <property type="protein sequence ID" value="XP_016838580"/>
    <property type="gene ID" value="LOC107980447"/>
</dbReference>